<feature type="transmembrane region" description="Helical" evidence="1">
    <location>
        <begin position="45"/>
        <end position="71"/>
    </location>
</feature>
<organism evidence="2 3">
    <name type="scientific">Streptacidiphilus jiangxiensis</name>
    <dbReference type="NCBI Taxonomy" id="235985"/>
    <lineage>
        <taxon>Bacteria</taxon>
        <taxon>Bacillati</taxon>
        <taxon>Actinomycetota</taxon>
        <taxon>Actinomycetes</taxon>
        <taxon>Kitasatosporales</taxon>
        <taxon>Streptomycetaceae</taxon>
        <taxon>Streptacidiphilus</taxon>
    </lineage>
</organism>
<sequence>MKINWSALGSTFGMSLVITVAVVAAFCLGMTALSRRTRATGGAAVASLSAAAYVSFALCAGAVGYGFYLIAHK</sequence>
<evidence type="ECO:0000313" key="2">
    <source>
        <dbReference type="EMBL" id="SEK32984.1"/>
    </source>
</evidence>
<name>A0A1H7G4I9_STRJI</name>
<feature type="transmembrane region" description="Helical" evidence="1">
    <location>
        <begin position="12"/>
        <end position="33"/>
    </location>
</feature>
<dbReference type="OrthoDB" id="4249403at2"/>
<dbReference type="RefSeq" id="WP_042458564.1">
    <property type="nucleotide sequence ID" value="NZ_BBPN01000053.1"/>
</dbReference>
<dbReference type="eggNOG" id="ENOG5030REI">
    <property type="taxonomic scope" value="Bacteria"/>
</dbReference>
<keyword evidence="3" id="KW-1185">Reference proteome</keyword>
<reference evidence="3" key="1">
    <citation type="submission" date="2016-10" db="EMBL/GenBank/DDBJ databases">
        <authorList>
            <person name="Varghese N."/>
        </authorList>
    </citation>
    <scope>NUCLEOTIDE SEQUENCE [LARGE SCALE GENOMIC DNA]</scope>
    <source>
        <strain evidence="3">DSM 45096 / BCRC 16803 / CGMCC 4.1857 / CIP 109030 / JCM 12277 / KCTC 19219 / NBRC 100920 / 33214</strain>
    </source>
</reference>
<gene>
    <name evidence="2" type="ORF">SAMN05414137_101533</name>
</gene>
<dbReference type="AlphaFoldDB" id="A0A1H7G4I9"/>
<protein>
    <submittedName>
        <fullName evidence="2">Uncharacterized protein</fullName>
    </submittedName>
</protein>
<dbReference type="STRING" id="235985.SAMN05414137_101533"/>
<dbReference type="Proteomes" id="UP000183015">
    <property type="component" value="Unassembled WGS sequence"/>
</dbReference>
<keyword evidence="1" id="KW-0812">Transmembrane</keyword>
<evidence type="ECO:0000313" key="3">
    <source>
        <dbReference type="Proteomes" id="UP000183015"/>
    </source>
</evidence>
<proteinExistence type="predicted"/>
<evidence type="ECO:0000256" key="1">
    <source>
        <dbReference type="SAM" id="Phobius"/>
    </source>
</evidence>
<accession>A0A1H7G4I9</accession>
<dbReference type="EMBL" id="FOAZ01000001">
    <property type="protein sequence ID" value="SEK32984.1"/>
    <property type="molecule type" value="Genomic_DNA"/>
</dbReference>
<keyword evidence="1" id="KW-1133">Transmembrane helix</keyword>
<keyword evidence="1" id="KW-0472">Membrane</keyword>